<dbReference type="Pfam" id="PF07307">
    <property type="entry name" value="HEPPP_synt_1"/>
    <property type="match status" value="1"/>
</dbReference>
<name>A0ABT6QZ13_9BACL</name>
<dbReference type="InterPro" id="IPR009920">
    <property type="entry name" value="HEPPP_synth_su1"/>
</dbReference>
<accession>A0ABT6QZ13</accession>
<dbReference type="Proteomes" id="UP001243286">
    <property type="component" value="Unassembled WGS sequence"/>
</dbReference>
<evidence type="ECO:0000313" key="1">
    <source>
        <dbReference type="EMBL" id="MDI3233929.1"/>
    </source>
</evidence>
<gene>
    <name evidence="1" type="ORF">QK289_02830</name>
</gene>
<keyword evidence="2" id="KW-1185">Reference proteome</keyword>
<evidence type="ECO:0000313" key="2">
    <source>
        <dbReference type="Proteomes" id="UP001243286"/>
    </source>
</evidence>
<reference evidence="1 2" key="1">
    <citation type="submission" date="2023-04" db="EMBL/GenBank/DDBJ databases">
        <title>Antarctic isolates genomes.</title>
        <authorList>
            <person name="Dimov S.G."/>
        </authorList>
    </citation>
    <scope>NUCLEOTIDE SEQUENCE [LARGE SCALE GENOMIC DNA]</scope>
    <source>
        <strain evidence="1 2">AL19</strain>
    </source>
</reference>
<dbReference type="RefSeq" id="WP_282354279.1">
    <property type="nucleotide sequence ID" value="NZ_JASBQV010000002.1"/>
</dbReference>
<organism evidence="1 2">
    <name type="scientific">Exiguobacterium antarcticum</name>
    <dbReference type="NCBI Taxonomy" id="132920"/>
    <lineage>
        <taxon>Bacteria</taxon>
        <taxon>Bacillati</taxon>
        <taxon>Bacillota</taxon>
        <taxon>Bacilli</taxon>
        <taxon>Bacillales</taxon>
        <taxon>Bacillales Family XII. Incertae Sedis</taxon>
        <taxon>Exiguobacterium</taxon>
    </lineage>
</organism>
<comment type="caution">
    <text evidence="1">The sequence shown here is derived from an EMBL/GenBank/DDBJ whole genome shotgun (WGS) entry which is preliminary data.</text>
</comment>
<sequence>MNHQELLVEEMITALTTKQTTQLAQHVDFPSIDREQISWLIDVAQNETLAWQALVKGVHHAQVALLLHERVGETKRGSKERQLLVLAGDLFSSYFFEELASLPQTALVSLGRTVQRVNEAKCALHEENYASTEEYVLLWLTAEFGLVQGLATISGRDWLTEHGQRLIRQRALALKPRAQQLLLSHLEQMAVA</sequence>
<proteinExistence type="predicted"/>
<dbReference type="Gene3D" id="1.20.120.1450">
    <property type="match status" value="1"/>
</dbReference>
<dbReference type="EMBL" id="JASBQV010000002">
    <property type="protein sequence ID" value="MDI3233929.1"/>
    <property type="molecule type" value="Genomic_DNA"/>
</dbReference>
<protein>
    <submittedName>
        <fullName evidence="1">Heptaprenyl diphosphate synthase component 1</fullName>
    </submittedName>
</protein>